<dbReference type="Proteomes" id="UP001234178">
    <property type="component" value="Unassembled WGS sequence"/>
</dbReference>
<gene>
    <name evidence="1" type="ORF">OUZ56_028129</name>
</gene>
<comment type="caution">
    <text evidence="1">The sequence shown here is derived from an EMBL/GenBank/DDBJ whole genome shotgun (WGS) entry which is preliminary data.</text>
</comment>
<dbReference type="EMBL" id="JAOYFB010000040">
    <property type="protein sequence ID" value="KAK4036058.1"/>
    <property type="molecule type" value="Genomic_DNA"/>
</dbReference>
<evidence type="ECO:0000313" key="2">
    <source>
        <dbReference type="Proteomes" id="UP001234178"/>
    </source>
</evidence>
<sequence length="168" mass="19185">MPDINCSCLSQSSLMWILPAAVKTWHVSRMVNHQWMSCQLVDFSLCIYISDAFSKEVMEMLSVTCWETSCSTLRIVIRNKISCGKQRYRQGWWEKIIYASSKVATWWSAEPGSPALGNQRCLPLESLPCTPFQVVTSGHVVIWETSPPSALTDFHWDACQLTLLRIEH</sequence>
<keyword evidence="2" id="KW-1185">Reference proteome</keyword>
<reference evidence="1 2" key="1">
    <citation type="journal article" date="2023" name="Nucleic Acids Res.">
        <title>The hologenome of Daphnia magna reveals possible DNA methylation and microbiome-mediated evolution of the host genome.</title>
        <authorList>
            <person name="Chaturvedi A."/>
            <person name="Li X."/>
            <person name="Dhandapani V."/>
            <person name="Marshall H."/>
            <person name="Kissane S."/>
            <person name="Cuenca-Cambronero M."/>
            <person name="Asole G."/>
            <person name="Calvet F."/>
            <person name="Ruiz-Romero M."/>
            <person name="Marangio P."/>
            <person name="Guigo R."/>
            <person name="Rago D."/>
            <person name="Mirbahai L."/>
            <person name="Eastwood N."/>
            <person name="Colbourne J.K."/>
            <person name="Zhou J."/>
            <person name="Mallon E."/>
            <person name="Orsini L."/>
        </authorList>
    </citation>
    <scope>NUCLEOTIDE SEQUENCE [LARGE SCALE GENOMIC DNA]</scope>
    <source>
        <strain evidence="1">LRV0_1</strain>
    </source>
</reference>
<organism evidence="1 2">
    <name type="scientific">Daphnia magna</name>
    <dbReference type="NCBI Taxonomy" id="35525"/>
    <lineage>
        <taxon>Eukaryota</taxon>
        <taxon>Metazoa</taxon>
        <taxon>Ecdysozoa</taxon>
        <taxon>Arthropoda</taxon>
        <taxon>Crustacea</taxon>
        <taxon>Branchiopoda</taxon>
        <taxon>Diplostraca</taxon>
        <taxon>Cladocera</taxon>
        <taxon>Anomopoda</taxon>
        <taxon>Daphniidae</taxon>
        <taxon>Daphnia</taxon>
    </lineage>
</organism>
<evidence type="ECO:0000313" key="1">
    <source>
        <dbReference type="EMBL" id="KAK4036058.1"/>
    </source>
</evidence>
<name>A0ABR0B2Z2_9CRUS</name>
<proteinExistence type="predicted"/>
<accession>A0ABR0B2Z2</accession>
<protein>
    <submittedName>
        <fullName evidence="1">Uncharacterized protein</fullName>
    </submittedName>
</protein>